<evidence type="ECO:0000313" key="11">
    <source>
        <dbReference type="Proteomes" id="UP000603904"/>
    </source>
</evidence>
<keyword evidence="6 8" id="KW-0472">Membrane</keyword>
<feature type="region of interest" description="Disordered" evidence="7">
    <location>
        <begin position="508"/>
        <end position="527"/>
    </location>
</feature>
<keyword evidence="3" id="KW-1003">Cell membrane</keyword>
<name>A0ABQ4FYT8_9ACTN</name>
<dbReference type="Gene3D" id="1.20.1250.20">
    <property type="entry name" value="MFS general substrate transporter like domains"/>
    <property type="match status" value="1"/>
</dbReference>
<dbReference type="CDD" id="cd17321">
    <property type="entry name" value="MFS_MMR_MDR_like"/>
    <property type="match status" value="1"/>
</dbReference>
<feature type="transmembrane region" description="Helical" evidence="8">
    <location>
        <begin position="170"/>
        <end position="194"/>
    </location>
</feature>
<dbReference type="RefSeq" id="WP_204057457.1">
    <property type="nucleotide sequence ID" value="NZ_BOOC01000011.1"/>
</dbReference>
<feature type="transmembrane region" description="Helical" evidence="8">
    <location>
        <begin position="273"/>
        <end position="295"/>
    </location>
</feature>
<dbReference type="PROSITE" id="PS50850">
    <property type="entry name" value="MFS"/>
    <property type="match status" value="1"/>
</dbReference>
<proteinExistence type="predicted"/>
<feature type="transmembrane region" description="Helical" evidence="8">
    <location>
        <begin position="57"/>
        <end position="74"/>
    </location>
</feature>
<keyword evidence="11" id="KW-1185">Reference proteome</keyword>
<dbReference type="Proteomes" id="UP000603904">
    <property type="component" value="Unassembled WGS sequence"/>
</dbReference>
<keyword evidence="4 8" id="KW-0812">Transmembrane</keyword>
<dbReference type="Pfam" id="PF07690">
    <property type="entry name" value="MFS_1"/>
    <property type="match status" value="1"/>
</dbReference>
<evidence type="ECO:0000256" key="7">
    <source>
        <dbReference type="SAM" id="MobiDB-lite"/>
    </source>
</evidence>
<feature type="transmembrane region" description="Helical" evidence="8">
    <location>
        <begin position="110"/>
        <end position="132"/>
    </location>
</feature>
<evidence type="ECO:0000313" key="10">
    <source>
        <dbReference type="EMBL" id="GIH39989.1"/>
    </source>
</evidence>
<feature type="transmembrane region" description="Helical" evidence="8">
    <location>
        <begin position="365"/>
        <end position="389"/>
    </location>
</feature>
<dbReference type="InterPro" id="IPR020846">
    <property type="entry name" value="MFS_dom"/>
</dbReference>
<evidence type="ECO:0000256" key="6">
    <source>
        <dbReference type="ARBA" id="ARBA00023136"/>
    </source>
</evidence>
<sequence>MHDTTSAVAGPRAGRREWIGLAVLALPTLLVSIDVYVMLLALPYLSTDLGAGGTQQLWIIDIYGFMLSGFLVTMGTLGDRIGRRRLLLIGASAFAVASVVSAYSRSPEMLIAARGVLGVAGATLAPSTLSLITTLFRDARQRGTAIGIWAMCFSAGAIIGPLVGGAMLEHFWWGSVFLLGVPAMVLLLVLGPVLLPEYRDAGAGRLDLASVALSMAAILPIIYGLKELAKSGWSAGALSAIVVGLALGVVFVRRQRALASPLLDVRLFAHRSFSAALVSILFGTLLMGAIMMFITQHFELVQGLSPLQAGVWMLPAVAANTVSFMVSPMLARRFRPAYCIGGGLAISVAGLVVITQVQTASAPGLLASGFALIFLGAGPLVTLGTGLVIGSAPQEKAGSAAAINETSGQFGFALGIAALGSIGAAVYRATIAVPDGVPAAAARAARESITGAASAAAGLPAQAGEALLAPARDAYTSGLNVVAAVSAVLLAAVAVLAATLLRHVPPTGRAEQDEQAAADEPALQTAG</sequence>
<feature type="transmembrane region" description="Helical" evidence="8">
    <location>
        <begin position="206"/>
        <end position="225"/>
    </location>
</feature>
<protein>
    <submittedName>
        <fullName evidence="10">MFS transporter</fullName>
    </submittedName>
</protein>
<dbReference type="PANTHER" id="PTHR42718:SF47">
    <property type="entry name" value="METHYL VIOLOGEN RESISTANCE PROTEIN SMVA"/>
    <property type="match status" value="1"/>
</dbReference>
<evidence type="ECO:0000256" key="8">
    <source>
        <dbReference type="SAM" id="Phobius"/>
    </source>
</evidence>
<feature type="transmembrane region" description="Helical" evidence="8">
    <location>
        <begin position="481"/>
        <end position="501"/>
    </location>
</feature>
<dbReference type="Gene3D" id="1.20.1720.10">
    <property type="entry name" value="Multidrug resistance protein D"/>
    <property type="match status" value="1"/>
</dbReference>
<accession>A0ABQ4FYT8</accession>
<gene>
    <name evidence="10" type="primary">smvA_2</name>
    <name evidence="10" type="ORF">Mco01_29890</name>
</gene>
<dbReference type="InterPro" id="IPR011701">
    <property type="entry name" value="MFS"/>
</dbReference>
<organism evidence="10 11">
    <name type="scientific">Microbispora corallina</name>
    <dbReference type="NCBI Taxonomy" id="83302"/>
    <lineage>
        <taxon>Bacteria</taxon>
        <taxon>Bacillati</taxon>
        <taxon>Actinomycetota</taxon>
        <taxon>Actinomycetes</taxon>
        <taxon>Streptosporangiales</taxon>
        <taxon>Streptosporangiaceae</taxon>
        <taxon>Microbispora</taxon>
    </lineage>
</organism>
<keyword evidence="5 8" id="KW-1133">Transmembrane helix</keyword>
<evidence type="ECO:0000259" key="9">
    <source>
        <dbReference type="PROSITE" id="PS50850"/>
    </source>
</evidence>
<comment type="subcellular location">
    <subcellularLocation>
        <location evidence="1">Cell membrane</location>
        <topology evidence="1">Multi-pass membrane protein</topology>
    </subcellularLocation>
</comment>
<evidence type="ECO:0000256" key="4">
    <source>
        <dbReference type="ARBA" id="ARBA00022692"/>
    </source>
</evidence>
<evidence type="ECO:0000256" key="2">
    <source>
        <dbReference type="ARBA" id="ARBA00022448"/>
    </source>
</evidence>
<feature type="transmembrane region" description="Helical" evidence="8">
    <location>
        <begin position="338"/>
        <end position="359"/>
    </location>
</feature>
<evidence type="ECO:0000256" key="1">
    <source>
        <dbReference type="ARBA" id="ARBA00004651"/>
    </source>
</evidence>
<evidence type="ECO:0000256" key="3">
    <source>
        <dbReference type="ARBA" id="ARBA00022475"/>
    </source>
</evidence>
<comment type="caution">
    <text evidence="10">The sequence shown here is derived from an EMBL/GenBank/DDBJ whole genome shotgun (WGS) entry which is preliminary data.</text>
</comment>
<reference evidence="10 11" key="1">
    <citation type="submission" date="2021-01" db="EMBL/GenBank/DDBJ databases">
        <title>Whole genome shotgun sequence of Microbispora corallina NBRC 16416.</title>
        <authorList>
            <person name="Komaki H."/>
            <person name="Tamura T."/>
        </authorList>
    </citation>
    <scope>NUCLEOTIDE SEQUENCE [LARGE SCALE GENOMIC DNA]</scope>
    <source>
        <strain evidence="10 11">NBRC 16416</strain>
    </source>
</reference>
<feature type="domain" description="Major facilitator superfamily (MFS) profile" evidence="9">
    <location>
        <begin position="20"/>
        <end position="509"/>
    </location>
</feature>
<keyword evidence="2" id="KW-0813">Transport</keyword>
<dbReference type="InterPro" id="IPR036259">
    <property type="entry name" value="MFS_trans_sf"/>
</dbReference>
<evidence type="ECO:0000256" key="5">
    <source>
        <dbReference type="ARBA" id="ARBA00022989"/>
    </source>
</evidence>
<feature type="transmembrane region" description="Helical" evidence="8">
    <location>
        <begin position="86"/>
        <end position="104"/>
    </location>
</feature>
<dbReference type="EMBL" id="BOOC01000011">
    <property type="protein sequence ID" value="GIH39989.1"/>
    <property type="molecule type" value="Genomic_DNA"/>
</dbReference>
<dbReference type="PANTHER" id="PTHR42718">
    <property type="entry name" value="MAJOR FACILITATOR SUPERFAMILY MULTIDRUG TRANSPORTER MFSC"/>
    <property type="match status" value="1"/>
</dbReference>
<feature type="transmembrane region" description="Helical" evidence="8">
    <location>
        <begin position="21"/>
        <end position="45"/>
    </location>
</feature>
<feature type="transmembrane region" description="Helical" evidence="8">
    <location>
        <begin position="231"/>
        <end position="252"/>
    </location>
</feature>
<dbReference type="SUPFAM" id="SSF103473">
    <property type="entry name" value="MFS general substrate transporter"/>
    <property type="match status" value="1"/>
</dbReference>
<feature type="transmembrane region" description="Helical" evidence="8">
    <location>
        <begin position="410"/>
        <end position="429"/>
    </location>
</feature>
<feature type="transmembrane region" description="Helical" evidence="8">
    <location>
        <begin position="307"/>
        <end position="326"/>
    </location>
</feature>
<feature type="transmembrane region" description="Helical" evidence="8">
    <location>
        <begin position="144"/>
        <end position="164"/>
    </location>
</feature>